<dbReference type="EMBL" id="CP139487">
    <property type="protein sequence ID" value="WPU67182.1"/>
    <property type="molecule type" value="Genomic_DNA"/>
</dbReference>
<sequence>MKPVNLNQLLFHPKSTCLSFYVGPKTGLTDEAELEVFLKDMESQLLLQHKVPVANLLEKLKPNIKKVIHCHPNQSHGFFIAEDLQGYINLDQKVEPYCIIGQTFHVRPLMEDLFVNPEYILVNISLYDIKIYRGDFQHLEIMQQYEFDQLPKGFFGNNSARLYAPQYMGLIPFKTILALKTIAQKLMDMILYHSLPVIVTGLEELKTIFLRYFEHSFGVISHIHEDFYEKTCVEIVERCKLFRHTVMDYYSAQFKERLKKMVKSKRIISDLEGIIKATYSGKVVHLVLPTEKKLWGRLDPDTGEYSIHKRVNKKNSMDILNELAEEVMRQGGKIQILGPHFFPQDAHVLAILRG</sequence>
<proteinExistence type="predicted"/>
<accession>A0AAX4HVI7</accession>
<reference evidence="1 2" key="1">
    <citation type="submission" date="2023-11" db="EMBL/GenBank/DDBJ databases">
        <title>Peredibacter starrii A3.12.</title>
        <authorList>
            <person name="Mitchell R.J."/>
        </authorList>
    </citation>
    <scope>NUCLEOTIDE SEQUENCE [LARGE SCALE GENOMIC DNA]</scope>
    <source>
        <strain evidence="1 2">A3.12</strain>
    </source>
</reference>
<dbReference type="RefSeq" id="WP_321400122.1">
    <property type="nucleotide sequence ID" value="NZ_CP139487.1"/>
</dbReference>
<protein>
    <submittedName>
        <fullName evidence="1">Uncharacterized protein</fullName>
    </submittedName>
</protein>
<dbReference type="KEGG" id="psti:SOO65_10490"/>
<dbReference type="Proteomes" id="UP001324634">
    <property type="component" value="Chromosome"/>
</dbReference>
<name>A0AAX4HVI7_9BACT</name>
<organism evidence="1 2">
    <name type="scientific">Peredibacter starrii</name>
    <dbReference type="NCBI Taxonomy" id="28202"/>
    <lineage>
        <taxon>Bacteria</taxon>
        <taxon>Pseudomonadati</taxon>
        <taxon>Bdellovibrionota</taxon>
        <taxon>Bacteriovoracia</taxon>
        <taxon>Bacteriovoracales</taxon>
        <taxon>Bacteriovoracaceae</taxon>
        <taxon>Peredibacter</taxon>
    </lineage>
</organism>
<keyword evidence="2" id="KW-1185">Reference proteome</keyword>
<gene>
    <name evidence="1" type="ORF">SOO65_10490</name>
</gene>
<dbReference type="AlphaFoldDB" id="A0AAX4HVI7"/>
<evidence type="ECO:0000313" key="2">
    <source>
        <dbReference type="Proteomes" id="UP001324634"/>
    </source>
</evidence>
<evidence type="ECO:0000313" key="1">
    <source>
        <dbReference type="EMBL" id="WPU67182.1"/>
    </source>
</evidence>